<dbReference type="Proteomes" id="UP000320421">
    <property type="component" value="Chromosome"/>
</dbReference>
<accession>A0A517PLC0</accession>
<gene>
    <name evidence="1" type="ORF">HG66A1_19600</name>
</gene>
<organism evidence="1 2">
    <name type="scientific">Gimesia chilikensis</name>
    <dbReference type="NCBI Taxonomy" id="2605989"/>
    <lineage>
        <taxon>Bacteria</taxon>
        <taxon>Pseudomonadati</taxon>
        <taxon>Planctomycetota</taxon>
        <taxon>Planctomycetia</taxon>
        <taxon>Planctomycetales</taxon>
        <taxon>Planctomycetaceae</taxon>
        <taxon>Gimesia</taxon>
    </lineage>
</organism>
<dbReference type="EMBL" id="CP036266">
    <property type="protein sequence ID" value="QDT20175.1"/>
    <property type="molecule type" value="Genomic_DNA"/>
</dbReference>
<sequence length="158" mass="17311">MVCRLDERETGLYWGLILTCGAPWSVLHSGCNHQRGVTLSTAVDSPLLTQANGNDMSNNGLATDSITLTKSGLDELLKDTQFLQLTCQQDLERISITGHLKTYYALQLLLTAISLQHSSPDATAIALHVTVGAAQTQFETHFSKREHHHDQQLSSGHC</sequence>
<dbReference type="AlphaFoldDB" id="A0A517PLC0"/>
<proteinExistence type="predicted"/>
<name>A0A517PLC0_9PLAN</name>
<evidence type="ECO:0000313" key="1">
    <source>
        <dbReference type="EMBL" id="QDT20175.1"/>
    </source>
</evidence>
<reference evidence="1 2" key="1">
    <citation type="submission" date="2019-02" db="EMBL/GenBank/DDBJ databases">
        <title>Deep-cultivation of Planctomycetes and their phenomic and genomic characterization uncovers novel biology.</title>
        <authorList>
            <person name="Wiegand S."/>
            <person name="Jogler M."/>
            <person name="Boedeker C."/>
            <person name="Pinto D."/>
            <person name="Vollmers J."/>
            <person name="Rivas-Marin E."/>
            <person name="Kohn T."/>
            <person name="Peeters S.H."/>
            <person name="Heuer A."/>
            <person name="Rast P."/>
            <person name="Oberbeckmann S."/>
            <person name="Bunk B."/>
            <person name="Jeske O."/>
            <person name="Meyerdierks A."/>
            <person name="Storesund J.E."/>
            <person name="Kallscheuer N."/>
            <person name="Luecker S."/>
            <person name="Lage O.M."/>
            <person name="Pohl T."/>
            <person name="Merkel B.J."/>
            <person name="Hornburger P."/>
            <person name="Mueller R.-W."/>
            <person name="Bruemmer F."/>
            <person name="Labrenz M."/>
            <person name="Spormann A.M."/>
            <person name="Op den Camp H."/>
            <person name="Overmann J."/>
            <person name="Amann R."/>
            <person name="Jetten M.S.M."/>
            <person name="Mascher T."/>
            <person name="Medema M.H."/>
            <person name="Devos D.P."/>
            <person name="Kaster A.-K."/>
            <person name="Ovreas L."/>
            <person name="Rohde M."/>
            <person name="Galperin M.Y."/>
            <person name="Jogler C."/>
        </authorList>
    </citation>
    <scope>NUCLEOTIDE SEQUENCE [LARGE SCALE GENOMIC DNA]</scope>
    <source>
        <strain evidence="1 2">HG66A1</strain>
    </source>
</reference>
<protein>
    <submittedName>
        <fullName evidence="1">Uncharacterized protein</fullName>
    </submittedName>
</protein>
<evidence type="ECO:0000313" key="2">
    <source>
        <dbReference type="Proteomes" id="UP000320421"/>
    </source>
</evidence>
<keyword evidence="2" id="KW-1185">Reference proteome</keyword>